<dbReference type="STRING" id="1802669.A2746_01275"/>
<sequence>MPGRSSIRELQKYYYSIFGDRCTLDHIIPKSRNGPHKEFNLFPFDKNRHQAWHALFWNMTVFEVWERLGEIHNLIFNSPTSRIRPVWFDVCKLEKGGVNKRLAFKGLKIKVIANPTDVNVLKKNWLCCFKSTKLDDAVNFVAYKMLFIIFGRKVAEMALPENNEDFSGMMRNIISVDVRALECLGVLDIRLLERTANELTRRFA</sequence>
<name>A0A1F8EWV6_9BACT</name>
<protein>
    <submittedName>
        <fullName evidence="1">Uncharacterized protein</fullName>
    </submittedName>
</protein>
<proteinExistence type="predicted"/>
<reference evidence="1 2" key="1">
    <citation type="journal article" date="2016" name="Nat. Commun.">
        <title>Thousands of microbial genomes shed light on interconnected biogeochemical processes in an aquifer system.</title>
        <authorList>
            <person name="Anantharaman K."/>
            <person name="Brown C.T."/>
            <person name="Hug L.A."/>
            <person name="Sharon I."/>
            <person name="Castelle C.J."/>
            <person name="Probst A.J."/>
            <person name="Thomas B.C."/>
            <person name="Singh A."/>
            <person name="Wilkins M.J."/>
            <person name="Karaoz U."/>
            <person name="Brodie E.L."/>
            <person name="Williams K.H."/>
            <person name="Hubbard S.S."/>
            <person name="Banfield J.F."/>
        </authorList>
    </citation>
    <scope>NUCLEOTIDE SEQUENCE [LARGE SCALE GENOMIC DNA]</scope>
</reference>
<dbReference type="AlphaFoldDB" id="A0A1F8EWV6"/>
<dbReference type="EMBL" id="MGJJ01000019">
    <property type="protein sequence ID" value="OGN04968.1"/>
    <property type="molecule type" value="Genomic_DNA"/>
</dbReference>
<comment type="caution">
    <text evidence="1">The sequence shown here is derived from an EMBL/GenBank/DDBJ whole genome shotgun (WGS) entry which is preliminary data.</text>
</comment>
<evidence type="ECO:0000313" key="2">
    <source>
        <dbReference type="Proteomes" id="UP000177419"/>
    </source>
</evidence>
<evidence type="ECO:0000313" key="1">
    <source>
        <dbReference type="EMBL" id="OGN04968.1"/>
    </source>
</evidence>
<dbReference type="Proteomes" id="UP000177419">
    <property type="component" value="Unassembled WGS sequence"/>
</dbReference>
<organism evidence="1 2">
    <name type="scientific">Candidatus Yanofskybacteria bacterium RIFCSPHIGHO2_01_FULL_44_22</name>
    <dbReference type="NCBI Taxonomy" id="1802669"/>
    <lineage>
        <taxon>Bacteria</taxon>
        <taxon>Candidatus Yanofskyibacteriota</taxon>
    </lineage>
</organism>
<gene>
    <name evidence="1" type="ORF">A2746_01275</name>
</gene>
<accession>A0A1F8EWV6</accession>